<dbReference type="RefSeq" id="WP_073051191.1">
    <property type="nucleotide sequence ID" value="NZ_FQZL01000064.1"/>
</dbReference>
<evidence type="ECO:0000313" key="2">
    <source>
        <dbReference type="Proteomes" id="UP000184052"/>
    </source>
</evidence>
<dbReference type="EMBL" id="FQZL01000064">
    <property type="protein sequence ID" value="SHJ92040.1"/>
    <property type="molecule type" value="Genomic_DNA"/>
</dbReference>
<keyword evidence="2" id="KW-1185">Reference proteome</keyword>
<dbReference type="AlphaFoldDB" id="A0A1M6N8I2"/>
<evidence type="ECO:0000313" key="1">
    <source>
        <dbReference type="EMBL" id="SHJ92040.1"/>
    </source>
</evidence>
<organism evidence="1 2">
    <name type="scientific">Dethiosulfatibacter aminovorans DSM 17477</name>
    <dbReference type="NCBI Taxonomy" id="1121476"/>
    <lineage>
        <taxon>Bacteria</taxon>
        <taxon>Bacillati</taxon>
        <taxon>Bacillota</taxon>
        <taxon>Tissierellia</taxon>
        <taxon>Dethiosulfatibacter</taxon>
    </lineage>
</organism>
<sequence length="136" mass="15938">MKKRIVIFITLILVFTTILSLRSFRNIINYDYDEIAAIKMRDAGGILYVTEDKELIGQFISMMDKSRYLKFIDTNVDVGGSFYSLFSDNNEIVRISFHGDKRVNINKKSYIVLKDIEEEIIQFFDLIYIEENIIGE</sequence>
<name>A0A1M6N8I2_9FIRM</name>
<protein>
    <submittedName>
        <fullName evidence="1">Uncharacterized protein</fullName>
    </submittedName>
</protein>
<reference evidence="1 2" key="1">
    <citation type="submission" date="2016-11" db="EMBL/GenBank/DDBJ databases">
        <authorList>
            <person name="Jaros S."/>
            <person name="Januszkiewicz K."/>
            <person name="Wedrychowicz H."/>
        </authorList>
    </citation>
    <scope>NUCLEOTIDE SEQUENCE [LARGE SCALE GENOMIC DNA]</scope>
    <source>
        <strain evidence="1 2">DSM 17477</strain>
    </source>
</reference>
<dbReference type="Proteomes" id="UP000184052">
    <property type="component" value="Unassembled WGS sequence"/>
</dbReference>
<dbReference type="STRING" id="1121476.SAMN02745751_03709"/>
<accession>A0A1M6N8I2</accession>
<proteinExistence type="predicted"/>
<gene>
    <name evidence="1" type="ORF">SAMN02745751_03709</name>
</gene>